<dbReference type="Proteomes" id="UP001055786">
    <property type="component" value="Segment"/>
</dbReference>
<reference evidence="2" key="1">
    <citation type="submission" date="2022-04" db="EMBL/GenBank/DDBJ databases">
        <authorList>
            <person name="Alexander J."/>
            <person name="Beall E."/>
            <person name="Blank A."/>
            <person name="Christensen S."/>
            <person name="Falteisek K."/>
            <person name="Fields K."/>
            <person name="Fields S."/>
            <person name="Hubble C."/>
            <person name="Johnson G."/>
            <person name="Kaiser C."/>
            <person name="Kowalski P."/>
            <person name="McCafferty N."/>
            <person name="McIver B."/>
            <person name="Montour A."/>
            <person name="Ott P."/>
            <person name="Pennel L."/>
            <person name="Poncelet M."/>
            <person name="Qureshi E."/>
            <person name="Robertson C."/>
            <person name="Saeed A."/>
            <person name="Schulz N."/>
            <person name="Xiong S."/>
            <person name="Klyczek K."/>
            <person name="Garlena R.A."/>
            <person name="Russell D.A."/>
            <person name="Jacobs-Sera D."/>
            <person name="Hatfull G.F."/>
        </authorList>
    </citation>
    <scope>NUCLEOTIDE SEQUENCE</scope>
</reference>
<gene>
    <name evidence="2" type="primary">63</name>
    <name evidence="2" type="ORF">SEA_COLE_63</name>
</gene>
<feature type="region of interest" description="Disordered" evidence="1">
    <location>
        <begin position="97"/>
        <end position="122"/>
    </location>
</feature>
<evidence type="ECO:0000313" key="3">
    <source>
        <dbReference type="Proteomes" id="UP001055786"/>
    </source>
</evidence>
<dbReference type="RefSeq" id="YP_010761028.1">
    <property type="nucleotide sequence ID" value="NC_073590.1"/>
</dbReference>
<evidence type="ECO:0000256" key="1">
    <source>
        <dbReference type="SAM" id="MobiDB-lite"/>
    </source>
</evidence>
<sequence length="122" mass="13362">MEYYIGGRRSGKTIRQQAASTPEDGWAAQHLGLPVAWYDNVARGPGAEFPVSGDQTTVLGRPARIALKALGLELSPWQAHVLGQWMDGKELEERIRTAHGLPLPAARSDDTPRRDTQPPKVP</sequence>
<dbReference type="GeneID" id="80034135"/>
<dbReference type="KEGG" id="vg:80034135"/>
<feature type="compositionally biased region" description="Basic and acidic residues" evidence="1">
    <location>
        <begin position="107"/>
        <end position="122"/>
    </location>
</feature>
<keyword evidence="3" id="KW-1185">Reference proteome</keyword>
<accession>A0A9E7E5W1</accession>
<organism evidence="2 3">
    <name type="scientific">Arthrobacter phage Cole</name>
    <dbReference type="NCBI Taxonomy" id="2944951"/>
    <lineage>
        <taxon>Viruses</taxon>
        <taxon>Duplodnaviria</taxon>
        <taxon>Heunggongvirae</taxon>
        <taxon>Uroviricota</taxon>
        <taxon>Caudoviricetes</taxon>
        <taxon>Daemsvirinae</taxon>
        <taxon>Nanditavirus</taxon>
        <taxon>Nanditavirus cole</taxon>
    </lineage>
</organism>
<dbReference type="EMBL" id="ON392166">
    <property type="protein sequence ID" value="URC18100.1"/>
    <property type="molecule type" value="Genomic_DNA"/>
</dbReference>
<name>A0A9E7E5W1_9CAUD</name>
<evidence type="ECO:0000313" key="2">
    <source>
        <dbReference type="EMBL" id="URC18100.1"/>
    </source>
</evidence>
<proteinExistence type="predicted"/>
<protein>
    <submittedName>
        <fullName evidence="2">Uncharacterized protein</fullName>
    </submittedName>
</protein>